<organism evidence="1 2">
    <name type="scientific">Phycicoccus sonneratiae</name>
    <dbReference type="NCBI Taxonomy" id="2807628"/>
    <lineage>
        <taxon>Bacteria</taxon>
        <taxon>Bacillati</taxon>
        <taxon>Actinomycetota</taxon>
        <taxon>Actinomycetes</taxon>
        <taxon>Micrococcales</taxon>
        <taxon>Intrasporangiaceae</taxon>
        <taxon>Phycicoccus</taxon>
    </lineage>
</organism>
<evidence type="ECO:0000313" key="1">
    <source>
        <dbReference type="EMBL" id="MBM6398918.1"/>
    </source>
</evidence>
<accession>A0ABS2CGC4</accession>
<evidence type="ECO:0000313" key="2">
    <source>
        <dbReference type="Proteomes" id="UP001430172"/>
    </source>
</evidence>
<sequence>MRLVRLFGTTTVVVAGTTLLAGDALGDERSRRLLARLAVATPAPLPLERLERDLGTPLQLRRDAARLAHALGDPGLVVEQADGWLLRPGWGRVDLDVAHALFARAAAAPPTTALALVLRALRSCCTATLLASEDGAAPWVREARARHDRVLRDALVRGAAAARVLHDDELADELLGRVVGATPVESPGR</sequence>
<evidence type="ECO:0008006" key="3">
    <source>
        <dbReference type="Google" id="ProtNLM"/>
    </source>
</evidence>
<proteinExistence type="predicted"/>
<name>A0ABS2CGC4_9MICO</name>
<dbReference type="RefSeq" id="WP_204129416.1">
    <property type="nucleotide sequence ID" value="NZ_JAFDVD010000003.1"/>
</dbReference>
<gene>
    <name evidence="1" type="ORF">JQN70_00795</name>
</gene>
<keyword evidence="2" id="KW-1185">Reference proteome</keyword>
<comment type="caution">
    <text evidence="1">The sequence shown here is derived from an EMBL/GenBank/DDBJ whole genome shotgun (WGS) entry which is preliminary data.</text>
</comment>
<dbReference type="EMBL" id="JAFDVD010000003">
    <property type="protein sequence ID" value="MBM6398918.1"/>
    <property type="molecule type" value="Genomic_DNA"/>
</dbReference>
<dbReference type="Proteomes" id="UP001430172">
    <property type="component" value="Unassembled WGS sequence"/>
</dbReference>
<reference evidence="1" key="1">
    <citation type="submission" date="2021-02" db="EMBL/GenBank/DDBJ databases">
        <title>Phycicoccus sp. MQZ13P-5T, whole genome shotgun sequence.</title>
        <authorList>
            <person name="Tuo L."/>
        </authorList>
    </citation>
    <scope>NUCLEOTIDE SEQUENCE</scope>
    <source>
        <strain evidence="1">MQZ13P-5</strain>
    </source>
</reference>
<protein>
    <recommendedName>
        <fullName evidence="3">Transcriptional regulator</fullName>
    </recommendedName>
</protein>